<feature type="transmembrane region" description="Helical" evidence="5">
    <location>
        <begin position="32"/>
        <end position="52"/>
    </location>
</feature>
<evidence type="ECO:0000259" key="6">
    <source>
        <dbReference type="Pfam" id="PF04893"/>
    </source>
</evidence>
<proteinExistence type="predicted"/>
<dbReference type="eggNOG" id="ENOG5032RKM">
    <property type="taxonomic scope" value="Bacteria"/>
</dbReference>
<dbReference type="AlphaFoldDB" id="A0A0A0EEQ2"/>
<feature type="transmembrane region" description="Helical" evidence="5">
    <location>
        <begin position="135"/>
        <end position="154"/>
    </location>
</feature>
<evidence type="ECO:0000256" key="5">
    <source>
        <dbReference type="SAM" id="Phobius"/>
    </source>
</evidence>
<dbReference type="Pfam" id="PF04893">
    <property type="entry name" value="Yip1"/>
    <property type="match status" value="1"/>
</dbReference>
<dbReference type="GO" id="GO:0016020">
    <property type="term" value="C:membrane"/>
    <property type="evidence" value="ECO:0007669"/>
    <property type="project" value="UniProtKB-SubCell"/>
</dbReference>
<reference evidence="7 8" key="1">
    <citation type="journal article" date="2015" name="Antonie Van Leeuwenhoek">
        <title>Pseudooceanicola atlanticus gen. nov. sp. nov., isolated from surface seawater of the Atlantic Ocean and reclassification of Oceanicola batsensis, Oceanicola marinus, Oceanicola nitratireducens, Oceanicola nanhaiensis, Oceanicola antarcticus and Oceanicola flagellatus, as Pseudooceanicola batsensis comb. nov., Pseudooceanicola marinus comb. nov., Pseudooceanicola nitratireducens comb. nov., Pseudooceanicola nanhaiensis comb. nov., Pseudooceanicola antarcticus comb. nov., and Pseudooceanicola flagellatus comb. nov.</title>
        <authorList>
            <person name="Lai Q."/>
            <person name="Li G."/>
            <person name="Liu X."/>
            <person name="Du Y."/>
            <person name="Sun F."/>
            <person name="Shao Z."/>
        </authorList>
    </citation>
    <scope>NUCLEOTIDE SEQUENCE [LARGE SCALE GENOMIC DNA]</scope>
    <source>
        <strain evidence="7 8">22II-s11g</strain>
    </source>
</reference>
<dbReference type="InterPro" id="IPR006977">
    <property type="entry name" value="Yip1_dom"/>
</dbReference>
<feature type="transmembrane region" description="Helical" evidence="5">
    <location>
        <begin position="166"/>
        <end position="189"/>
    </location>
</feature>
<dbReference type="OrthoDB" id="7872013at2"/>
<dbReference type="RefSeq" id="WP_043751704.1">
    <property type="nucleotide sequence ID" value="NZ_AQQX01000008.1"/>
</dbReference>
<keyword evidence="2 5" id="KW-0812">Transmembrane</keyword>
<name>A0A0A0EEQ2_9RHOB</name>
<evidence type="ECO:0000313" key="7">
    <source>
        <dbReference type="EMBL" id="KGM47707.1"/>
    </source>
</evidence>
<feature type="domain" description="Yip1" evidence="6">
    <location>
        <begin position="12"/>
        <end position="181"/>
    </location>
</feature>
<evidence type="ECO:0000256" key="4">
    <source>
        <dbReference type="ARBA" id="ARBA00023136"/>
    </source>
</evidence>
<keyword evidence="3 5" id="KW-1133">Transmembrane helix</keyword>
<dbReference type="STRING" id="1461694.ATO9_16700"/>
<organism evidence="7 8">
    <name type="scientific">Pseudooceanicola atlanticus</name>
    <dbReference type="NCBI Taxonomy" id="1461694"/>
    <lineage>
        <taxon>Bacteria</taxon>
        <taxon>Pseudomonadati</taxon>
        <taxon>Pseudomonadota</taxon>
        <taxon>Alphaproteobacteria</taxon>
        <taxon>Rhodobacterales</taxon>
        <taxon>Paracoccaceae</taxon>
        <taxon>Pseudooceanicola</taxon>
    </lineage>
</organism>
<dbReference type="EMBL" id="AQQX01000008">
    <property type="protein sequence ID" value="KGM47707.1"/>
    <property type="molecule type" value="Genomic_DNA"/>
</dbReference>
<comment type="caution">
    <text evidence="7">The sequence shown here is derived from an EMBL/GenBank/DDBJ whole genome shotgun (WGS) entry which is preliminary data.</text>
</comment>
<evidence type="ECO:0000313" key="8">
    <source>
        <dbReference type="Proteomes" id="UP000030004"/>
    </source>
</evidence>
<keyword evidence="8" id="KW-1185">Reference proteome</keyword>
<evidence type="ECO:0000256" key="1">
    <source>
        <dbReference type="ARBA" id="ARBA00004141"/>
    </source>
</evidence>
<keyword evidence="4 5" id="KW-0472">Membrane</keyword>
<sequence>MNGEMFKALVVETVTKPGMAARRVIDLGYDTGTLWTGLVLVSVLNGIFYGILLPGAAAQGLILPDLAASPVMLAIFIGVALTITVQFLVMTGRVLGGSGDLRTILTIMVWLQLLRLGLQLAITVISLVIPVLGSLVALVAGFWGLWVLANFIAVAHGIDVLKSVGVMVMTFFGIIVVLSVLMAVLGFGVPAGGI</sequence>
<dbReference type="Proteomes" id="UP000030004">
    <property type="component" value="Unassembled WGS sequence"/>
</dbReference>
<gene>
    <name evidence="7" type="ORF">ATO9_16700</name>
</gene>
<feature type="transmembrane region" description="Helical" evidence="5">
    <location>
        <begin position="72"/>
        <end position="95"/>
    </location>
</feature>
<comment type="subcellular location">
    <subcellularLocation>
        <location evidence="1">Membrane</location>
        <topology evidence="1">Multi-pass membrane protein</topology>
    </subcellularLocation>
</comment>
<protein>
    <recommendedName>
        <fullName evidence="6">Yip1 domain-containing protein</fullName>
    </recommendedName>
</protein>
<accession>A0A0A0EEQ2</accession>
<feature type="transmembrane region" description="Helical" evidence="5">
    <location>
        <begin position="107"/>
        <end position="129"/>
    </location>
</feature>
<evidence type="ECO:0000256" key="2">
    <source>
        <dbReference type="ARBA" id="ARBA00022692"/>
    </source>
</evidence>
<evidence type="ECO:0000256" key="3">
    <source>
        <dbReference type="ARBA" id="ARBA00022989"/>
    </source>
</evidence>